<evidence type="ECO:0000259" key="4">
    <source>
        <dbReference type="SMART" id="SM00388"/>
    </source>
</evidence>
<reference evidence="6" key="1">
    <citation type="submission" date="2019-08" db="EMBL/GenBank/DDBJ databases">
        <title>Limnoglobus roseus gen. nov., sp. nov., a novel freshwater planctomycete with a giant genome from the family Gemmataceae.</title>
        <authorList>
            <person name="Kulichevskaya I.S."/>
            <person name="Naumoff D.G."/>
            <person name="Miroshnikov K."/>
            <person name="Ivanova A."/>
            <person name="Philippov D.A."/>
            <person name="Hakobyan A."/>
            <person name="Rijpstra I.C."/>
            <person name="Sinninghe Damste J.S."/>
            <person name="Liesack W."/>
            <person name="Dedysh S.N."/>
        </authorList>
    </citation>
    <scope>NUCLEOTIDE SEQUENCE [LARGE SCALE GENOMIC DNA]</scope>
    <source>
        <strain evidence="6">PX52</strain>
    </source>
</reference>
<organism evidence="5 6">
    <name type="scientific">Limnoglobus roseus</name>
    <dbReference type="NCBI Taxonomy" id="2598579"/>
    <lineage>
        <taxon>Bacteria</taxon>
        <taxon>Pseudomonadati</taxon>
        <taxon>Planctomycetota</taxon>
        <taxon>Planctomycetia</taxon>
        <taxon>Gemmatales</taxon>
        <taxon>Gemmataceae</taxon>
        <taxon>Limnoglobus</taxon>
    </lineage>
</organism>
<dbReference type="AlphaFoldDB" id="A0A5C1APC5"/>
<sequence length="139" mass="15763">MLRPALCRCEADRATEGYCRTDRELVEANRRLREFLALLGHELRSPLTAMHYALCVLKQQGVDADNRDRNWGVMDRQLQFMACLVKDLMDVSGIELGKVQLHIQPLNLAQALVRAAETVRASIGERGRRFEVICAPEAE</sequence>
<keyword evidence="3" id="KW-0597">Phosphoprotein</keyword>
<dbReference type="EC" id="2.7.13.3" evidence="2"/>
<feature type="domain" description="Signal transduction histidine kinase dimerisation/phosphoacceptor" evidence="4">
    <location>
        <begin position="31"/>
        <end position="97"/>
    </location>
</feature>
<accession>A0A5C1APC5</accession>
<evidence type="ECO:0000256" key="1">
    <source>
        <dbReference type="ARBA" id="ARBA00000085"/>
    </source>
</evidence>
<gene>
    <name evidence="5" type="ORF">PX52LOC_06947</name>
</gene>
<dbReference type="Gene3D" id="1.10.287.130">
    <property type="match status" value="1"/>
</dbReference>
<dbReference type="CDD" id="cd00082">
    <property type="entry name" value="HisKA"/>
    <property type="match status" value="1"/>
</dbReference>
<comment type="catalytic activity">
    <reaction evidence="1">
        <text>ATP + protein L-histidine = ADP + protein N-phospho-L-histidine.</text>
        <dbReference type="EC" id="2.7.13.3"/>
    </reaction>
</comment>
<protein>
    <recommendedName>
        <fullName evidence="2">histidine kinase</fullName>
        <ecNumber evidence="2">2.7.13.3</ecNumber>
    </recommendedName>
</protein>
<dbReference type="Pfam" id="PF00512">
    <property type="entry name" value="HisKA"/>
    <property type="match status" value="1"/>
</dbReference>
<name>A0A5C1APC5_9BACT</name>
<dbReference type="KEGG" id="lrs:PX52LOC_06947"/>
<dbReference type="Proteomes" id="UP000324974">
    <property type="component" value="Chromosome"/>
</dbReference>
<dbReference type="SUPFAM" id="SSF47384">
    <property type="entry name" value="Homodimeric domain of signal transducing histidine kinase"/>
    <property type="match status" value="1"/>
</dbReference>
<evidence type="ECO:0000256" key="2">
    <source>
        <dbReference type="ARBA" id="ARBA00012438"/>
    </source>
</evidence>
<dbReference type="OrthoDB" id="9804645at2"/>
<dbReference type="PANTHER" id="PTHR43547:SF2">
    <property type="entry name" value="HYBRID SIGNAL TRANSDUCTION HISTIDINE KINASE C"/>
    <property type="match status" value="1"/>
</dbReference>
<proteinExistence type="predicted"/>
<keyword evidence="6" id="KW-1185">Reference proteome</keyword>
<evidence type="ECO:0000256" key="3">
    <source>
        <dbReference type="ARBA" id="ARBA00022553"/>
    </source>
</evidence>
<dbReference type="SMART" id="SM00388">
    <property type="entry name" value="HisKA"/>
    <property type="match status" value="1"/>
</dbReference>
<evidence type="ECO:0000313" key="5">
    <source>
        <dbReference type="EMBL" id="QEL19866.1"/>
    </source>
</evidence>
<dbReference type="InterPro" id="IPR036097">
    <property type="entry name" value="HisK_dim/P_sf"/>
</dbReference>
<evidence type="ECO:0000313" key="6">
    <source>
        <dbReference type="Proteomes" id="UP000324974"/>
    </source>
</evidence>
<dbReference type="InterPro" id="IPR003661">
    <property type="entry name" value="HisK_dim/P_dom"/>
</dbReference>
<dbReference type="PANTHER" id="PTHR43547">
    <property type="entry name" value="TWO-COMPONENT HISTIDINE KINASE"/>
    <property type="match status" value="1"/>
</dbReference>
<dbReference type="GO" id="GO:0000155">
    <property type="term" value="F:phosphorelay sensor kinase activity"/>
    <property type="evidence" value="ECO:0007669"/>
    <property type="project" value="InterPro"/>
</dbReference>
<dbReference type="EMBL" id="CP042425">
    <property type="protein sequence ID" value="QEL19866.1"/>
    <property type="molecule type" value="Genomic_DNA"/>
</dbReference>